<evidence type="ECO:0000313" key="4">
    <source>
        <dbReference type="EMBL" id="OXA62174.1"/>
    </source>
</evidence>
<dbReference type="PANTHER" id="PTHR13799:SF13">
    <property type="entry name" value="NIF3-LIKE PROTEIN 1"/>
    <property type="match status" value="1"/>
</dbReference>
<gene>
    <name evidence="4" type="ORF">Fcan01_02851</name>
</gene>
<keyword evidence="3" id="KW-0479">Metal-binding</keyword>
<proteinExistence type="inferred from homology"/>
<feature type="binding site" evidence="3">
    <location>
        <position position="317"/>
    </location>
    <ligand>
        <name>a divalent metal cation</name>
        <dbReference type="ChEBI" id="CHEBI:60240"/>
        <label>1</label>
    </ligand>
</feature>
<dbReference type="SUPFAM" id="SSF102705">
    <property type="entry name" value="NIF3 (NGG1p interacting factor 3)-like"/>
    <property type="match status" value="1"/>
</dbReference>
<accession>A0A226EYL2</accession>
<name>A0A226EYL2_FOLCA</name>
<feature type="binding site" evidence="3">
    <location>
        <position position="111"/>
    </location>
    <ligand>
        <name>a divalent metal cation</name>
        <dbReference type="ChEBI" id="CHEBI:60240"/>
        <label>1</label>
    </ligand>
</feature>
<evidence type="ECO:0000256" key="1">
    <source>
        <dbReference type="ARBA" id="ARBA00006964"/>
    </source>
</evidence>
<dbReference type="InterPro" id="IPR002678">
    <property type="entry name" value="DUF34/NIF3"/>
</dbReference>
<protein>
    <recommendedName>
        <fullName evidence="2">NIF3-like protein 1</fullName>
    </recommendedName>
</protein>
<sequence>MAQSLASVESALNWWLKPKVFGESWDNIGLLVGSGKFTKDEKIITGILVCNDLKPAVVEEAIANNANLVISYHPPIFSGMKSIAYGSWKEQIIAKCLAYDISVYSPHTTLDAVGGGINDAVIQALAEFGSSDAPLNSKAIIPSPILDTPKTGLLYTSTFDNVSTLCRLLSANSYPDVAISIDTNSSKGTASVKFYSKLESSLGMSEIKKIASATEISDFSNPNEAPPLAFGAGRFVSFAKPIDFDRVVKAIKLGLQLDYVQVAFAGKSEVNTVAVCVGSGGSLLKDVAADMFITGEMSHHAILDSTFGGTSVILCNHCTSERHYLPQLASIVKLLTNIDHVIVSRQDSSPLSLSN</sequence>
<organism evidence="4 5">
    <name type="scientific">Folsomia candida</name>
    <name type="common">Springtail</name>
    <dbReference type="NCBI Taxonomy" id="158441"/>
    <lineage>
        <taxon>Eukaryota</taxon>
        <taxon>Metazoa</taxon>
        <taxon>Ecdysozoa</taxon>
        <taxon>Arthropoda</taxon>
        <taxon>Hexapoda</taxon>
        <taxon>Collembola</taxon>
        <taxon>Entomobryomorpha</taxon>
        <taxon>Isotomoidea</taxon>
        <taxon>Isotomidae</taxon>
        <taxon>Proisotominae</taxon>
        <taxon>Folsomia</taxon>
    </lineage>
</organism>
<comment type="caution">
    <text evidence="4">The sequence shown here is derived from an EMBL/GenBank/DDBJ whole genome shotgun (WGS) entry which is preliminary data.</text>
</comment>
<feature type="binding site" evidence="3">
    <location>
        <position position="73"/>
    </location>
    <ligand>
        <name>a divalent metal cation</name>
        <dbReference type="ChEBI" id="CHEBI:60240"/>
        <label>1</label>
    </ligand>
</feature>
<evidence type="ECO:0000313" key="5">
    <source>
        <dbReference type="Proteomes" id="UP000198287"/>
    </source>
</evidence>
<dbReference type="Proteomes" id="UP000198287">
    <property type="component" value="Unassembled WGS sequence"/>
</dbReference>
<dbReference type="AlphaFoldDB" id="A0A226EYL2"/>
<dbReference type="NCBIfam" id="TIGR00486">
    <property type="entry name" value="YbgI_SA1388"/>
    <property type="match status" value="1"/>
</dbReference>
<dbReference type="FunFam" id="3.40.1390.30:FF:000001">
    <property type="entry name" value="GTP cyclohydrolase 1 type 2"/>
    <property type="match status" value="1"/>
</dbReference>
<evidence type="ECO:0000256" key="3">
    <source>
        <dbReference type="PIRSR" id="PIRSR602678-1"/>
    </source>
</evidence>
<dbReference type="STRING" id="158441.A0A226EYL2"/>
<evidence type="ECO:0000256" key="2">
    <source>
        <dbReference type="ARBA" id="ARBA00019069"/>
    </source>
</evidence>
<dbReference type="EMBL" id="LNIX01000001">
    <property type="protein sequence ID" value="OXA62174.1"/>
    <property type="molecule type" value="Genomic_DNA"/>
</dbReference>
<dbReference type="Gene3D" id="3.40.1390.30">
    <property type="entry name" value="NIF3 (NGG1p interacting factor 3)-like"/>
    <property type="match status" value="2"/>
</dbReference>
<dbReference type="OMA" id="KYHEFFD"/>
<feature type="binding site" evidence="3">
    <location>
        <position position="321"/>
    </location>
    <ligand>
        <name>a divalent metal cation</name>
        <dbReference type="ChEBI" id="CHEBI:60240"/>
        <label>1</label>
    </ligand>
</feature>
<dbReference type="InterPro" id="IPR036069">
    <property type="entry name" value="DUF34/NIF3_sf"/>
</dbReference>
<dbReference type="PANTHER" id="PTHR13799">
    <property type="entry name" value="NGG1 INTERACTING FACTOR 3"/>
    <property type="match status" value="1"/>
</dbReference>
<comment type="similarity">
    <text evidence="1">Belongs to the GTP cyclohydrolase I type 2/NIF3 family.</text>
</comment>
<reference evidence="4 5" key="1">
    <citation type="submission" date="2015-12" db="EMBL/GenBank/DDBJ databases">
        <title>The genome of Folsomia candida.</title>
        <authorList>
            <person name="Faddeeva A."/>
            <person name="Derks M.F."/>
            <person name="Anvar Y."/>
            <person name="Smit S."/>
            <person name="Van Straalen N."/>
            <person name="Roelofs D."/>
        </authorList>
    </citation>
    <scope>NUCLEOTIDE SEQUENCE [LARGE SCALE GENOMIC DNA]</scope>
    <source>
        <strain evidence="4 5">VU population</strain>
        <tissue evidence="4">Whole body</tissue>
    </source>
</reference>
<dbReference type="Pfam" id="PF01784">
    <property type="entry name" value="DUF34_NIF3"/>
    <property type="match status" value="1"/>
</dbReference>
<dbReference type="OrthoDB" id="3345469at2759"/>
<keyword evidence="5" id="KW-1185">Reference proteome</keyword>
<dbReference type="GO" id="GO:0005739">
    <property type="term" value="C:mitochondrion"/>
    <property type="evidence" value="ECO:0007669"/>
    <property type="project" value="TreeGrafter"/>
</dbReference>
<dbReference type="GO" id="GO:0046872">
    <property type="term" value="F:metal ion binding"/>
    <property type="evidence" value="ECO:0007669"/>
    <property type="project" value="UniProtKB-KW"/>
</dbReference>